<evidence type="ECO:0000313" key="2">
    <source>
        <dbReference type="EMBL" id="MBW88420.1"/>
    </source>
</evidence>
<dbReference type="AlphaFoldDB" id="A0A2P2J4N6"/>
<feature type="compositionally biased region" description="Pro residues" evidence="1">
    <location>
        <begin position="1"/>
        <end position="13"/>
    </location>
</feature>
<feature type="compositionally biased region" description="Basic and acidic residues" evidence="1">
    <location>
        <begin position="40"/>
        <end position="53"/>
    </location>
</feature>
<accession>A0A2P2J4N6</accession>
<reference evidence="2" key="1">
    <citation type="submission" date="2018-02" db="EMBL/GenBank/DDBJ databases">
        <title>Rhizophora mucronata_Transcriptome.</title>
        <authorList>
            <person name="Meera S.P."/>
            <person name="Sreeshan A."/>
            <person name="Augustine A."/>
        </authorList>
    </citation>
    <scope>NUCLEOTIDE SEQUENCE</scope>
    <source>
        <tissue evidence="2">Leaf</tissue>
    </source>
</reference>
<evidence type="ECO:0000256" key="1">
    <source>
        <dbReference type="SAM" id="MobiDB-lite"/>
    </source>
</evidence>
<feature type="region of interest" description="Disordered" evidence="1">
    <location>
        <begin position="1"/>
        <end position="53"/>
    </location>
</feature>
<dbReference type="EMBL" id="GGEC01007937">
    <property type="protein sequence ID" value="MBW88420.1"/>
    <property type="molecule type" value="Transcribed_RNA"/>
</dbReference>
<proteinExistence type="predicted"/>
<name>A0A2P2J4N6_RHIMU</name>
<protein>
    <submittedName>
        <fullName evidence="2">Uncharacterized protein</fullName>
    </submittedName>
</protein>
<organism evidence="2">
    <name type="scientific">Rhizophora mucronata</name>
    <name type="common">Asiatic mangrove</name>
    <dbReference type="NCBI Taxonomy" id="61149"/>
    <lineage>
        <taxon>Eukaryota</taxon>
        <taxon>Viridiplantae</taxon>
        <taxon>Streptophyta</taxon>
        <taxon>Embryophyta</taxon>
        <taxon>Tracheophyta</taxon>
        <taxon>Spermatophyta</taxon>
        <taxon>Magnoliopsida</taxon>
        <taxon>eudicotyledons</taxon>
        <taxon>Gunneridae</taxon>
        <taxon>Pentapetalae</taxon>
        <taxon>rosids</taxon>
        <taxon>fabids</taxon>
        <taxon>Malpighiales</taxon>
        <taxon>Rhizophoraceae</taxon>
        <taxon>Rhizophora</taxon>
    </lineage>
</organism>
<sequence>MNHPPPLLPPLPKHPQKKSRASNPLVLQHKEENAQGTKDNNIKNDNSHKTVLY</sequence>